<organism evidence="4 5">
    <name type="scientific">Anaplasma phagocytophilum str. Norway variant1</name>
    <dbReference type="NCBI Taxonomy" id="1392506"/>
    <lineage>
        <taxon>Bacteria</taxon>
        <taxon>Pseudomonadati</taxon>
        <taxon>Pseudomonadota</taxon>
        <taxon>Alphaproteobacteria</taxon>
        <taxon>Rickettsiales</taxon>
        <taxon>Anaplasmataceae</taxon>
        <taxon>Anaplasma</taxon>
        <taxon>phagocytophilum group</taxon>
    </lineage>
</organism>
<dbReference type="AlphaFoldDB" id="A0A7H9DZU2"/>
<dbReference type="PANTHER" id="PTHR43105:SF13">
    <property type="entry name" value="NADH-UBIQUINONE OXIDOREDUCTASE 75 KDA SUBUNIT, MITOCHONDRIAL"/>
    <property type="match status" value="1"/>
</dbReference>
<evidence type="ECO:0000313" key="4">
    <source>
        <dbReference type="EMBL" id="QLL66691.1"/>
    </source>
</evidence>
<proteinExistence type="predicted"/>
<evidence type="ECO:0000313" key="5">
    <source>
        <dbReference type="Proteomes" id="UP000510938"/>
    </source>
</evidence>
<dbReference type="Proteomes" id="UP000510938">
    <property type="component" value="Chromosome"/>
</dbReference>
<comment type="cofactor">
    <cofactor evidence="1">
        <name>[4Fe-4S] cluster</name>
        <dbReference type="ChEBI" id="CHEBI:49883"/>
    </cofactor>
</comment>
<dbReference type="PANTHER" id="PTHR43105">
    <property type="entry name" value="RESPIRATORY NITRATE REDUCTASE"/>
    <property type="match status" value="1"/>
</dbReference>
<dbReference type="InterPro" id="IPR050123">
    <property type="entry name" value="Prok_molybdopt-oxidoreductase"/>
</dbReference>
<reference evidence="4 5" key="1">
    <citation type="submission" date="2019-12" db="EMBL/GenBank/DDBJ databases">
        <title>A sheep strain of Anaplasma phagocytophilum contains multiple genomes.</title>
        <authorList>
            <person name="Barbet A.F."/>
            <person name="Crosby F.L."/>
            <person name="Eskeland S."/>
            <person name="Stuen S."/>
            <person name="Granquist E.G."/>
            <person name="Munderloh U.G."/>
        </authorList>
    </citation>
    <scope>NUCLEOTIDE SEQUENCE [LARGE SCALE GENOMIC DNA]</scope>
    <source>
        <strain evidence="4 5">Norway Variant 1</strain>
    </source>
</reference>
<protein>
    <submittedName>
        <fullName evidence="4">Molybdopterin-dependent oxidoreductase</fullName>
    </submittedName>
</protein>
<evidence type="ECO:0000256" key="1">
    <source>
        <dbReference type="ARBA" id="ARBA00001966"/>
    </source>
</evidence>
<dbReference type="Pfam" id="PF00384">
    <property type="entry name" value="Molybdopterin"/>
    <property type="match status" value="1"/>
</dbReference>
<dbReference type="SUPFAM" id="SSF53706">
    <property type="entry name" value="Formate dehydrogenase/DMSO reductase, domains 1-3"/>
    <property type="match status" value="1"/>
</dbReference>
<evidence type="ECO:0000259" key="3">
    <source>
        <dbReference type="Pfam" id="PF00384"/>
    </source>
</evidence>
<feature type="domain" description="Molybdopterin oxidoreductase" evidence="3">
    <location>
        <begin position="6"/>
        <end position="143"/>
    </location>
</feature>
<dbReference type="InterPro" id="IPR006656">
    <property type="entry name" value="Mopterin_OxRdtase"/>
</dbReference>
<comment type="cofactor">
    <cofactor evidence="2">
        <name>[2Fe-2S] cluster</name>
        <dbReference type="ChEBI" id="CHEBI:190135"/>
    </cofactor>
</comment>
<name>A0A7H9DZU2_ANAPH</name>
<accession>A0A7H9DZU2</accession>
<evidence type="ECO:0000256" key="2">
    <source>
        <dbReference type="ARBA" id="ARBA00034078"/>
    </source>
</evidence>
<dbReference type="GO" id="GO:0016020">
    <property type="term" value="C:membrane"/>
    <property type="evidence" value="ECO:0007669"/>
    <property type="project" value="TreeGrafter"/>
</dbReference>
<gene>
    <name evidence="4" type="ORF">O998_02485</name>
</gene>
<dbReference type="GO" id="GO:0016491">
    <property type="term" value="F:oxidoreductase activity"/>
    <property type="evidence" value="ECO:0007669"/>
    <property type="project" value="InterPro"/>
</dbReference>
<dbReference type="EMBL" id="CP046639">
    <property type="protein sequence ID" value="QLL66691.1"/>
    <property type="molecule type" value="Genomic_DNA"/>
</dbReference>
<sequence>MVHVVIEAADFCLLINADLRVDAPIINARVRKQYLERGMRIASIGCNFSYNYQVDHLGDDMALLGEICNGDHEICKALMAAEHPIIILGQDAIVGDKGHAVLMNVLRIAWKFNIVRDGWNGFNVLHKAAARVGGLDVGFLPEDPVNFGVSDILAAAAKNDI</sequence>